<evidence type="ECO:0000256" key="3">
    <source>
        <dbReference type="ARBA" id="ARBA00022670"/>
    </source>
</evidence>
<dbReference type="HOGENOM" id="CLU_048726_0_0_1"/>
<dbReference type="GO" id="GO:0046872">
    <property type="term" value="F:metal ion binding"/>
    <property type="evidence" value="ECO:0007669"/>
    <property type="project" value="UniProtKB-KW"/>
</dbReference>
<keyword evidence="9" id="KW-1015">Disulfide bond</keyword>
<dbReference type="PANTHER" id="PTHR47466:SF1">
    <property type="entry name" value="METALLOPROTEASE MEP1 (AFU_ORTHOLOGUE AFUA_1G07730)-RELATED"/>
    <property type="match status" value="1"/>
</dbReference>
<dbReference type="InterPro" id="IPR024079">
    <property type="entry name" value="MetalloPept_cat_dom_sf"/>
</dbReference>
<keyword evidence="8" id="KW-0482">Metalloprotease</keyword>
<organism evidence="12 13">
    <name type="scientific">[Torrubiella] hemipterigena</name>
    <dbReference type="NCBI Taxonomy" id="1531966"/>
    <lineage>
        <taxon>Eukaryota</taxon>
        <taxon>Fungi</taxon>
        <taxon>Dikarya</taxon>
        <taxon>Ascomycota</taxon>
        <taxon>Pezizomycotina</taxon>
        <taxon>Sordariomycetes</taxon>
        <taxon>Hypocreomycetidae</taxon>
        <taxon>Hypocreales</taxon>
        <taxon>Clavicipitaceae</taxon>
        <taxon>Clavicipitaceae incertae sedis</taxon>
        <taxon>'Torrubiella' clade</taxon>
    </lineage>
</organism>
<dbReference type="GO" id="GO:0008237">
    <property type="term" value="F:metallopeptidase activity"/>
    <property type="evidence" value="ECO:0007669"/>
    <property type="project" value="UniProtKB-KW"/>
</dbReference>
<accession>A0A0A1TKE9</accession>
<evidence type="ECO:0000313" key="12">
    <source>
        <dbReference type="EMBL" id="CEJ90352.1"/>
    </source>
</evidence>
<dbReference type="OrthoDB" id="536211at2759"/>
<dbReference type="PANTHER" id="PTHR47466">
    <property type="match status" value="1"/>
</dbReference>
<name>A0A0A1TKE9_9HYPO</name>
<evidence type="ECO:0000256" key="7">
    <source>
        <dbReference type="ARBA" id="ARBA00022833"/>
    </source>
</evidence>
<gene>
    <name evidence="12" type="ORF">VHEMI06143</name>
</gene>
<evidence type="ECO:0000256" key="10">
    <source>
        <dbReference type="SAM" id="SignalP"/>
    </source>
</evidence>
<dbReference type="Gene3D" id="3.40.390.10">
    <property type="entry name" value="Collagenase (Catalytic Domain)"/>
    <property type="match status" value="1"/>
</dbReference>
<dbReference type="Pfam" id="PF05572">
    <property type="entry name" value="Peptidase_M43"/>
    <property type="match status" value="1"/>
</dbReference>
<keyword evidence="3" id="KW-0645">Protease</keyword>
<evidence type="ECO:0000256" key="1">
    <source>
        <dbReference type="ARBA" id="ARBA00003174"/>
    </source>
</evidence>
<keyword evidence="13" id="KW-1185">Reference proteome</keyword>
<dbReference type="AlphaFoldDB" id="A0A0A1TKE9"/>
<reference evidence="12 13" key="1">
    <citation type="journal article" date="2015" name="Genome Announc.">
        <title>Draft Genome Sequence and Gene Annotation of the Entomopathogenic Fungus Verticillium hemipterigenum.</title>
        <authorList>
            <person name="Horn F."/>
            <person name="Habel A."/>
            <person name="Scharf D.H."/>
            <person name="Dworschak J."/>
            <person name="Brakhage A.A."/>
            <person name="Guthke R."/>
            <person name="Hertweck C."/>
            <person name="Linde J."/>
        </authorList>
    </citation>
    <scope>NUCLEOTIDE SEQUENCE [LARGE SCALE GENOMIC DNA]</scope>
</reference>
<proteinExistence type="inferred from homology"/>
<dbReference type="InterPro" id="IPR008754">
    <property type="entry name" value="Peptidase_M43"/>
</dbReference>
<evidence type="ECO:0000256" key="9">
    <source>
        <dbReference type="ARBA" id="ARBA00023157"/>
    </source>
</evidence>
<evidence type="ECO:0000256" key="4">
    <source>
        <dbReference type="ARBA" id="ARBA00022723"/>
    </source>
</evidence>
<sequence length="270" mass="29417">MFVKYIINYIALLAATASAGAFDPLAISECGTPSPSNEHLSALQEMAANETIMADSDFAAQAVITIPTYIHVVASSNKVADGYISAATVKEQFKNLNNGYKNTGFQFSLKGTDWTINQQWASNGNDLAMKKKLRKGNYKTLNLYFQKDLQGLNGYCYYPAKVTPNTDAFFRDGCNVLTATAPTGTTATHEVGHWMGLLHTFEGECNGAGDMVADTPACKKSWACQPGQDTCPNRPGKDAINNFMAYGSCRTTFSKGQAVRMKSSWNKYRA</sequence>
<protein>
    <recommendedName>
        <fullName evidence="11">Peptidase M43 pregnancy-associated plasma-A domain-containing protein</fullName>
    </recommendedName>
</protein>
<keyword evidence="7" id="KW-0862">Zinc</keyword>
<dbReference type="CDD" id="cd04275">
    <property type="entry name" value="ZnMc_pappalysin_like"/>
    <property type="match status" value="1"/>
</dbReference>
<comment type="function">
    <text evidence="1">Secreted metalloproteinase that allows assimilation of proteinaceous substrates.</text>
</comment>
<dbReference type="GO" id="GO:0006508">
    <property type="term" value="P:proteolysis"/>
    <property type="evidence" value="ECO:0007669"/>
    <property type="project" value="UniProtKB-KW"/>
</dbReference>
<dbReference type="EMBL" id="CDHN01000003">
    <property type="protein sequence ID" value="CEJ90352.1"/>
    <property type="molecule type" value="Genomic_DNA"/>
</dbReference>
<evidence type="ECO:0000259" key="11">
    <source>
        <dbReference type="Pfam" id="PF05572"/>
    </source>
</evidence>
<feature type="domain" description="Peptidase M43 pregnancy-associated plasma-A" evidence="11">
    <location>
        <begin position="136"/>
        <end position="263"/>
    </location>
</feature>
<comment type="similarity">
    <text evidence="2">Belongs to the peptidase M43B family.</text>
</comment>
<evidence type="ECO:0000256" key="6">
    <source>
        <dbReference type="ARBA" id="ARBA00022801"/>
    </source>
</evidence>
<evidence type="ECO:0000256" key="2">
    <source>
        <dbReference type="ARBA" id="ARBA00008721"/>
    </source>
</evidence>
<keyword evidence="5 10" id="KW-0732">Signal</keyword>
<dbReference type="SUPFAM" id="SSF55486">
    <property type="entry name" value="Metalloproteases ('zincins'), catalytic domain"/>
    <property type="match status" value="1"/>
</dbReference>
<keyword evidence="6" id="KW-0378">Hydrolase</keyword>
<evidence type="ECO:0000256" key="5">
    <source>
        <dbReference type="ARBA" id="ARBA00022729"/>
    </source>
</evidence>
<feature type="chain" id="PRO_5001979804" description="Peptidase M43 pregnancy-associated plasma-A domain-containing protein" evidence="10">
    <location>
        <begin position="22"/>
        <end position="270"/>
    </location>
</feature>
<evidence type="ECO:0000256" key="8">
    <source>
        <dbReference type="ARBA" id="ARBA00023049"/>
    </source>
</evidence>
<feature type="signal peptide" evidence="10">
    <location>
        <begin position="1"/>
        <end position="21"/>
    </location>
</feature>
<dbReference type="Proteomes" id="UP000039046">
    <property type="component" value="Unassembled WGS sequence"/>
</dbReference>
<evidence type="ECO:0000313" key="13">
    <source>
        <dbReference type="Proteomes" id="UP000039046"/>
    </source>
</evidence>
<keyword evidence="4" id="KW-0479">Metal-binding</keyword>